<dbReference type="EMBL" id="JBDFQZ010000006">
    <property type="protein sequence ID" value="KAK9713209.1"/>
    <property type="molecule type" value="Genomic_DNA"/>
</dbReference>
<comment type="caution">
    <text evidence="1">The sequence shown here is derived from an EMBL/GenBank/DDBJ whole genome shotgun (WGS) entry which is preliminary data.</text>
</comment>
<name>A0AAW1K552_SAPOF</name>
<dbReference type="Proteomes" id="UP001443914">
    <property type="component" value="Unassembled WGS sequence"/>
</dbReference>
<reference evidence="1" key="1">
    <citation type="submission" date="2024-03" db="EMBL/GenBank/DDBJ databases">
        <title>WGS assembly of Saponaria officinalis var. Norfolk2.</title>
        <authorList>
            <person name="Jenkins J."/>
            <person name="Shu S."/>
            <person name="Grimwood J."/>
            <person name="Barry K."/>
            <person name="Goodstein D."/>
            <person name="Schmutz J."/>
            <person name="Leebens-Mack J."/>
            <person name="Osbourn A."/>
        </authorList>
    </citation>
    <scope>NUCLEOTIDE SEQUENCE [LARGE SCALE GENOMIC DNA]</scope>
    <source>
        <strain evidence="1">JIC</strain>
    </source>
</reference>
<sequence>MNWVTKNVDLEGLSWNLDGSMDCNVLVFCKFENNIHLLLVLVRLCFDPGGKKLKSMLLYNPTLEDKGVFRGEEDSGYVELTYEFHEVSWHNRIFGWTKNGVMFFYYVFYPGGFYRQYDLRRDNFRIRWFVRSLTIVACKGVTYVPRPYRCSNLMIHFACSLMTNLMMEYDKAYYPHNNKTTSLLIQWKAFDLRELALFTILYVDIIGHASFFVVLRINLSLSCIWVKMGIDNFEQNSVTNHSWIGISRKVHLTVEIFGDFDSASDGLRSHLKWFKENLRVAIKFPRVVVVIYVFDPGRLTINFWVVILNDSPKVDISMEFVTI</sequence>
<protein>
    <submittedName>
        <fullName evidence="1">Uncharacterized protein</fullName>
    </submittedName>
</protein>
<accession>A0AAW1K552</accession>
<keyword evidence="2" id="KW-1185">Reference proteome</keyword>
<organism evidence="1 2">
    <name type="scientific">Saponaria officinalis</name>
    <name type="common">Common soapwort</name>
    <name type="synonym">Lychnis saponaria</name>
    <dbReference type="NCBI Taxonomy" id="3572"/>
    <lineage>
        <taxon>Eukaryota</taxon>
        <taxon>Viridiplantae</taxon>
        <taxon>Streptophyta</taxon>
        <taxon>Embryophyta</taxon>
        <taxon>Tracheophyta</taxon>
        <taxon>Spermatophyta</taxon>
        <taxon>Magnoliopsida</taxon>
        <taxon>eudicotyledons</taxon>
        <taxon>Gunneridae</taxon>
        <taxon>Pentapetalae</taxon>
        <taxon>Caryophyllales</taxon>
        <taxon>Caryophyllaceae</taxon>
        <taxon>Caryophylleae</taxon>
        <taxon>Saponaria</taxon>
    </lineage>
</organism>
<dbReference type="AlphaFoldDB" id="A0AAW1K552"/>
<evidence type="ECO:0000313" key="2">
    <source>
        <dbReference type="Proteomes" id="UP001443914"/>
    </source>
</evidence>
<gene>
    <name evidence="1" type="ORF">RND81_06G011900</name>
</gene>
<evidence type="ECO:0000313" key="1">
    <source>
        <dbReference type="EMBL" id="KAK9713209.1"/>
    </source>
</evidence>
<proteinExistence type="predicted"/>